<dbReference type="OrthoDB" id="3258863at2759"/>
<feature type="transmembrane region" description="Helical" evidence="1">
    <location>
        <begin position="163"/>
        <end position="187"/>
    </location>
</feature>
<keyword evidence="1" id="KW-0812">Transmembrane</keyword>
<protein>
    <recommendedName>
        <fullName evidence="2">DUF6533 domain-containing protein</fullName>
    </recommendedName>
</protein>
<organism evidence="3 4">
    <name type="scientific">Crucibulum laeve</name>
    <dbReference type="NCBI Taxonomy" id="68775"/>
    <lineage>
        <taxon>Eukaryota</taxon>
        <taxon>Fungi</taxon>
        <taxon>Dikarya</taxon>
        <taxon>Basidiomycota</taxon>
        <taxon>Agaricomycotina</taxon>
        <taxon>Agaricomycetes</taxon>
        <taxon>Agaricomycetidae</taxon>
        <taxon>Agaricales</taxon>
        <taxon>Agaricineae</taxon>
        <taxon>Nidulariaceae</taxon>
        <taxon>Crucibulum</taxon>
    </lineage>
</organism>
<dbReference type="InterPro" id="IPR045340">
    <property type="entry name" value="DUF6533"/>
</dbReference>
<evidence type="ECO:0000313" key="4">
    <source>
        <dbReference type="Proteomes" id="UP000308652"/>
    </source>
</evidence>
<feature type="transmembrane region" description="Helical" evidence="1">
    <location>
        <begin position="241"/>
        <end position="263"/>
    </location>
</feature>
<proteinExistence type="predicted"/>
<feature type="domain" description="DUF6533" evidence="2">
    <location>
        <begin position="26"/>
        <end position="70"/>
    </location>
</feature>
<feature type="transmembrane region" description="Helical" evidence="1">
    <location>
        <begin position="91"/>
        <end position="115"/>
    </location>
</feature>
<keyword evidence="4" id="KW-1185">Reference proteome</keyword>
<dbReference type="Pfam" id="PF20151">
    <property type="entry name" value="DUF6533"/>
    <property type="match status" value="1"/>
</dbReference>
<sequence length="355" mass="40194">MPSLIALVARATTSLHAHRQTQISAYATYSRITLYAYDILLNLSREKELIWKEGLRPSSLLYYAVRYPVIAKQIFYLFYSRTHISHCDSWNQFTFTVSILITRIAIVISFILRVYAVMNGALFFVAVLTILGLLSTALDIVQVKELSCTQASNPFNHDSDVCYSRAFVLTFLSLIVFDVTATTLIVWKLVAVIKLQGGLKKLGSESVVALIIRSGTLYFIIITGIQLGAVILYFLRFSQGLFSTVLNDYTLIISSILISRFLLDLRSMSSGVHRSEDDRLPSLQFASRHDRTTSNGEQTDASEHWMSFVKDFEGTFYDDFSSESSEEDDGAEMRMEDLASRAIVVEERLQRNEML</sequence>
<keyword evidence="1" id="KW-0472">Membrane</keyword>
<evidence type="ECO:0000313" key="3">
    <source>
        <dbReference type="EMBL" id="TFK35375.1"/>
    </source>
</evidence>
<name>A0A5C3LRE3_9AGAR</name>
<feature type="non-terminal residue" evidence="3">
    <location>
        <position position="355"/>
    </location>
</feature>
<keyword evidence="1" id="KW-1133">Transmembrane helix</keyword>
<feature type="transmembrane region" description="Helical" evidence="1">
    <location>
        <begin position="122"/>
        <end position="143"/>
    </location>
</feature>
<evidence type="ECO:0000256" key="1">
    <source>
        <dbReference type="SAM" id="Phobius"/>
    </source>
</evidence>
<accession>A0A5C3LRE3</accession>
<dbReference type="AlphaFoldDB" id="A0A5C3LRE3"/>
<dbReference type="Proteomes" id="UP000308652">
    <property type="component" value="Unassembled WGS sequence"/>
</dbReference>
<feature type="transmembrane region" description="Helical" evidence="1">
    <location>
        <begin position="60"/>
        <end position="79"/>
    </location>
</feature>
<reference evidence="3 4" key="1">
    <citation type="journal article" date="2019" name="Nat. Ecol. Evol.">
        <title>Megaphylogeny resolves global patterns of mushroom evolution.</title>
        <authorList>
            <person name="Varga T."/>
            <person name="Krizsan K."/>
            <person name="Foldi C."/>
            <person name="Dima B."/>
            <person name="Sanchez-Garcia M."/>
            <person name="Sanchez-Ramirez S."/>
            <person name="Szollosi G.J."/>
            <person name="Szarkandi J.G."/>
            <person name="Papp V."/>
            <person name="Albert L."/>
            <person name="Andreopoulos W."/>
            <person name="Angelini C."/>
            <person name="Antonin V."/>
            <person name="Barry K.W."/>
            <person name="Bougher N.L."/>
            <person name="Buchanan P."/>
            <person name="Buyck B."/>
            <person name="Bense V."/>
            <person name="Catcheside P."/>
            <person name="Chovatia M."/>
            <person name="Cooper J."/>
            <person name="Damon W."/>
            <person name="Desjardin D."/>
            <person name="Finy P."/>
            <person name="Geml J."/>
            <person name="Haridas S."/>
            <person name="Hughes K."/>
            <person name="Justo A."/>
            <person name="Karasinski D."/>
            <person name="Kautmanova I."/>
            <person name="Kiss B."/>
            <person name="Kocsube S."/>
            <person name="Kotiranta H."/>
            <person name="LaButti K.M."/>
            <person name="Lechner B.E."/>
            <person name="Liimatainen K."/>
            <person name="Lipzen A."/>
            <person name="Lukacs Z."/>
            <person name="Mihaltcheva S."/>
            <person name="Morgado L.N."/>
            <person name="Niskanen T."/>
            <person name="Noordeloos M.E."/>
            <person name="Ohm R.A."/>
            <person name="Ortiz-Santana B."/>
            <person name="Ovrebo C."/>
            <person name="Racz N."/>
            <person name="Riley R."/>
            <person name="Savchenko A."/>
            <person name="Shiryaev A."/>
            <person name="Soop K."/>
            <person name="Spirin V."/>
            <person name="Szebenyi C."/>
            <person name="Tomsovsky M."/>
            <person name="Tulloss R.E."/>
            <person name="Uehling J."/>
            <person name="Grigoriev I.V."/>
            <person name="Vagvolgyi C."/>
            <person name="Papp T."/>
            <person name="Martin F.M."/>
            <person name="Miettinen O."/>
            <person name="Hibbett D.S."/>
            <person name="Nagy L.G."/>
        </authorList>
    </citation>
    <scope>NUCLEOTIDE SEQUENCE [LARGE SCALE GENOMIC DNA]</scope>
    <source>
        <strain evidence="3 4">CBS 166.37</strain>
    </source>
</reference>
<gene>
    <name evidence="3" type="ORF">BDQ12DRAFT_737650</name>
</gene>
<dbReference type="EMBL" id="ML213622">
    <property type="protein sequence ID" value="TFK35375.1"/>
    <property type="molecule type" value="Genomic_DNA"/>
</dbReference>
<evidence type="ECO:0000259" key="2">
    <source>
        <dbReference type="Pfam" id="PF20151"/>
    </source>
</evidence>
<feature type="transmembrane region" description="Helical" evidence="1">
    <location>
        <begin position="207"/>
        <end position="235"/>
    </location>
</feature>